<dbReference type="EC" id="2.7.1.184" evidence="4"/>
<name>A0A840C735_9HYPH</name>
<protein>
    <submittedName>
        <fullName evidence="4">Sulfofructose kinase</fullName>
        <ecNumber evidence="4">2.7.1.184</ecNumber>
    </submittedName>
</protein>
<keyword evidence="5" id="KW-1185">Reference proteome</keyword>
<dbReference type="PANTHER" id="PTHR10584:SF157">
    <property type="entry name" value="SULFOFRUCTOSE KINASE"/>
    <property type="match status" value="1"/>
</dbReference>
<evidence type="ECO:0000259" key="3">
    <source>
        <dbReference type="Pfam" id="PF00294"/>
    </source>
</evidence>
<gene>
    <name evidence="4" type="ORF">GGR16_004439</name>
</gene>
<comment type="caution">
    <text evidence="4">The sequence shown here is derived from an EMBL/GenBank/DDBJ whole genome shotgun (WGS) entry which is preliminary data.</text>
</comment>
<dbReference type="Pfam" id="PF00294">
    <property type="entry name" value="PfkB"/>
    <property type="match status" value="1"/>
</dbReference>
<dbReference type="GO" id="GO:0061594">
    <property type="term" value="F:6-deoxy-6-sulfofructose kinase activity"/>
    <property type="evidence" value="ECO:0007669"/>
    <property type="project" value="UniProtKB-EC"/>
</dbReference>
<dbReference type="InterPro" id="IPR029056">
    <property type="entry name" value="Ribokinase-like"/>
</dbReference>
<dbReference type="PROSITE" id="PS00584">
    <property type="entry name" value="PFKB_KINASES_2"/>
    <property type="match status" value="1"/>
</dbReference>
<accession>A0A840C735</accession>
<dbReference type="InterPro" id="IPR011611">
    <property type="entry name" value="PfkB_dom"/>
</dbReference>
<dbReference type="InterPro" id="IPR002173">
    <property type="entry name" value="Carboh/pur_kinase_PfkB_CS"/>
</dbReference>
<sequence>MTKRVIAVGIAVMDKIFSVPAIPDEPIKVFATGYSEIGGGPAATGAVTVARLGGEAMLWARVGDDPVGRRIVEELGEWGVRPEIRLVPGARSGVSGVLVDKEGERLIIAFADPGLDTDPAWLPLAEVAAADAVLADMRWPRASEIVLDAARAAGVPAVLDADLASDDVAHRLVARADYAVFSRPALTRFAGTDDVAEGLRSAAQVCPGRVGVTLGGEGFAWLEGERLTREPGFTVETVDTLGAGDVFHGAFALAIAEGRDMRAAARFANAASALKCTRRGGRAGIPDRAEVTALMSLSEEV</sequence>
<evidence type="ECO:0000313" key="4">
    <source>
        <dbReference type="EMBL" id="MBB4019388.1"/>
    </source>
</evidence>
<dbReference type="SUPFAM" id="SSF53613">
    <property type="entry name" value="Ribokinase-like"/>
    <property type="match status" value="1"/>
</dbReference>
<evidence type="ECO:0000313" key="5">
    <source>
        <dbReference type="Proteomes" id="UP000577362"/>
    </source>
</evidence>
<dbReference type="EMBL" id="JACIEN010000007">
    <property type="protein sequence ID" value="MBB4019388.1"/>
    <property type="molecule type" value="Genomic_DNA"/>
</dbReference>
<feature type="domain" description="Carbohydrate kinase PfkB" evidence="3">
    <location>
        <begin position="3"/>
        <end position="287"/>
    </location>
</feature>
<dbReference type="Proteomes" id="UP000577362">
    <property type="component" value="Unassembled WGS sequence"/>
</dbReference>
<dbReference type="Gene3D" id="3.40.1190.20">
    <property type="match status" value="1"/>
</dbReference>
<dbReference type="GO" id="GO:0005829">
    <property type="term" value="C:cytosol"/>
    <property type="evidence" value="ECO:0007669"/>
    <property type="project" value="TreeGrafter"/>
</dbReference>
<keyword evidence="2 4" id="KW-0418">Kinase</keyword>
<keyword evidence="1 4" id="KW-0808">Transferase</keyword>
<proteinExistence type="predicted"/>
<reference evidence="4 5" key="1">
    <citation type="submission" date="2020-08" db="EMBL/GenBank/DDBJ databases">
        <title>Genomic Encyclopedia of Type Strains, Phase IV (KMG-IV): sequencing the most valuable type-strain genomes for metagenomic binning, comparative biology and taxonomic classification.</title>
        <authorList>
            <person name="Goeker M."/>
        </authorList>
    </citation>
    <scope>NUCLEOTIDE SEQUENCE [LARGE SCALE GENOMIC DNA]</scope>
    <source>
        <strain evidence="4 5">DSM 103737</strain>
    </source>
</reference>
<dbReference type="AlphaFoldDB" id="A0A840C735"/>
<dbReference type="GO" id="GO:0016301">
    <property type="term" value="F:kinase activity"/>
    <property type="evidence" value="ECO:0007669"/>
    <property type="project" value="UniProtKB-KW"/>
</dbReference>
<dbReference type="RefSeq" id="WP_183318169.1">
    <property type="nucleotide sequence ID" value="NZ_JACIEN010000007.1"/>
</dbReference>
<dbReference type="PANTHER" id="PTHR10584">
    <property type="entry name" value="SUGAR KINASE"/>
    <property type="match status" value="1"/>
</dbReference>
<organism evidence="4 5">
    <name type="scientific">Chelatococcus caeni</name>
    <dbReference type="NCBI Taxonomy" id="1348468"/>
    <lineage>
        <taxon>Bacteria</taxon>
        <taxon>Pseudomonadati</taxon>
        <taxon>Pseudomonadota</taxon>
        <taxon>Alphaproteobacteria</taxon>
        <taxon>Hyphomicrobiales</taxon>
        <taxon>Chelatococcaceae</taxon>
        <taxon>Chelatococcus</taxon>
    </lineage>
</organism>
<evidence type="ECO:0000256" key="1">
    <source>
        <dbReference type="ARBA" id="ARBA00022679"/>
    </source>
</evidence>
<evidence type="ECO:0000256" key="2">
    <source>
        <dbReference type="ARBA" id="ARBA00022777"/>
    </source>
</evidence>